<dbReference type="OrthoDB" id="608866at2759"/>
<feature type="domain" description="Myb-like" evidence="2">
    <location>
        <begin position="141"/>
        <end position="194"/>
    </location>
</feature>
<dbReference type="InterPro" id="IPR017930">
    <property type="entry name" value="Myb_dom"/>
</dbReference>
<feature type="region of interest" description="Disordered" evidence="1">
    <location>
        <begin position="390"/>
        <end position="415"/>
    </location>
</feature>
<dbReference type="PROSITE" id="PS51294">
    <property type="entry name" value="HTH_MYB"/>
    <property type="match status" value="1"/>
</dbReference>
<evidence type="ECO:0000256" key="1">
    <source>
        <dbReference type="SAM" id="MobiDB-lite"/>
    </source>
</evidence>
<feature type="compositionally biased region" description="Polar residues" evidence="1">
    <location>
        <begin position="300"/>
        <end position="328"/>
    </location>
</feature>
<dbReference type="AlphaFoldDB" id="A0A3S4N8X2"/>
<accession>A0A3S4N8X2</accession>
<sequence length="415" mass="44593">MFETKKKKRKVFIREDDIPMTLRRYSATTLLTLLQEVAQFPGVKIDWNLLVKKTSTGISNAREYQMVWRHLAYRDILLEKLEEGDEPFDDDSDLEVELEPSPAVNGEAMTEAAACVKKQPLPSVPSLEGLEGNGSASGNLQQRKRRKRWTPEEDMELIAAVQKCGEGNWANILKGDFKHDRSASQLSQRWSIIRKNKANLTTSIVSNSTGGALTEAQLAARQAVSMALNMPMKGSLLATSSVGQDAFFYSPNFIYHLGVHSVAAAANLSSTNGNSSTAPAAASDASLLYTPLSEVSTKAPVTSSPQILQQCQQAPSQTPLPKVASSSNPAPPKPRPTSKRLSAPAKNLPTGPNPLIQAAAVAAGARIATPSTAASLFKAAQSRNAVHIRQGGSVPQSSMPVTQTIGHQHHDIPAT</sequence>
<evidence type="ECO:0000313" key="5">
    <source>
        <dbReference type="Proteomes" id="UP000283530"/>
    </source>
</evidence>
<dbReference type="SMART" id="SM00717">
    <property type="entry name" value="SANT"/>
    <property type="match status" value="1"/>
</dbReference>
<feature type="compositionally biased region" description="Polar residues" evidence="1">
    <location>
        <begin position="393"/>
        <end position="406"/>
    </location>
</feature>
<reference evidence="4 5" key="1">
    <citation type="journal article" date="2019" name="Nat. Plants">
        <title>Stout camphor tree genome fills gaps in understanding of flowering plant genome evolution.</title>
        <authorList>
            <person name="Chaw S.M."/>
            <person name="Liu Y.C."/>
            <person name="Wu Y.W."/>
            <person name="Wang H.Y."/>
            <person name="Lin C.I."/>
            <person name="Wu C.S."/>
            <person name="Ke H.M."/>
            <person name="Chang L.Y."/>
            <person name="Hsu C.Y."/>
            <person name="Yang H.T."/>
            <person name="Sudianto E."/>
            <person name="Hsu M.H."/>
            <person name="Wu K.P."/>
            <person name="Wang L.N."/>
            <person name="Leebens-Mack J.H."/>
            <person name="Tsai I.J."/>
        </authorList>
    </citation>
    <scope>NUCLEOTIDE SEQUENCE [LARGE SCALE GENOMIC DNA]</scope>
    <source>
        <strain evidence="5">cv. Chaw 1501</strain>
        <tissue evidence="4">Young leaves</tissue>
    </source>
</reference>
<comment type="caution">
    <text evidence="4">The sequence shown here is derived from an EMBL/GenBank/DDBJ whole genome shotgun (WGS) entry which is preliminary data.</text>
</comment>
<evidence type="ECO:0000313" key="4">
    <source>
        <dbReference type="EMBL" id="RWR74113.1"/>
    </source>
</evidence>
<name>A0A3S4N8X2_9MAGN</name>
<dbReference type="SUPFAM" id="SSF46689">
    <property type="entry name" value="Homeodomain-like"/>
    <property type="match status" value="1"/>
</dbReference>
<evidence type="ECO:0000259" key="3">
    <source>
        <dbReference type="PROSITE" id="PS51294"/>
    </source>
</evidence>
<dbReference type="Pfam" id="PF00249">
    <property type="entry name" value="Myb_DNA-binding"/>
    <property type="match status" value="1"/>
</dbReference>
<feature type="domain" description="HTH myb-type" evidence="3">
    <location>
        <begin position="141"/>
        <end position="198"/>
    </location>
</feature>
<evidence type="ECO:0000259" key="2">
    <source>
        <dbReference type="PROSITE" id="PS50090"/>
    </source>
</evidence>
<protein>
    <submittedName>
        <fullName evidence="4">SANT/Myb domain-containing protein</fullName>
    </submittedName>
</protein>
<dbReference type="PROSITE" id="PS50090">
    <property type="entry name" value="MYB_LIKE"/>
    <property type="match status" value="1"/>
</dbReference>
<dbReference type="Proteomes" id="UP000283530">
    <property type="component" value="Unassembled WGS sequence"/>
</dbReference>
<feature type="region of interest" description="Disordered" evidence="1">
    <location>
        <begin position="125"/>
        <end position="149"/>
    </location>
</feature>
<dbReference type="InterPro" id="IPR009057">
    <property type="entry name" value="Homeodomain-like_sf"/>
</dbReference>
<dbReference type="CDD" id="cd11660">
    <property type="entry name" value="SANT_TRF"/>
    <property type="match status" value="1"/>
</dbReference>
<dbReference type="PANTHER" id="PTHR47206">
    <property type="entry name" value="HOMEODOMAIN-LIKE SUPERFAMILY PROTEIN"/>
    <property type="match status" value="1"/>
</dbReference>
<gene>
    <name evidence="4" type="ORF">CKAN_00242800</name>
</gene>
<proteinExistence type="predicted"/>
<feature type="region of interest" description="Disordered" evidence="1">
    <location>
        <begin position="300"/>
        <end position="351"/>
    </location>
</feature>
<dbReference type="PANTHER" id="PTHR47206:SF1">
    <property type="entry name" value="HOMEODOMAIN-LIKE SUPERFAMILY PROTEIN"/>
    <property type="match status" value="1"/>
</dbReference>
<dbReference type="InterPro" id="IPR001005">
    <property type="entry name" value="SANT/Myb"/>
</dbReference>
<dbReference type="EMBL" id="QPKB01000001">
    <property type="protein sequence ID" value="RWR74113.1"/>
    <property type="molecule type" value="Genomic_DNA"/>
</dbReference>
<dbReference type="STRING" id="337451.A0A3S4N8X2"/>
<dbReference type="Gene3D" id="1.10.10.60">
    <property type="entry name" value="Homeodomain-like"/>
    <property type="match status" value="1"/>
</dbReference>
<keyword evidence="5" id="KW-1185">Reference proteome</keyword>
<organism evidence="4 5">
    <name type="scientific">Cinnamomum micranthum f. kanehirae</name>
    <dbReference type="NCBI Taxonomy" id="337451"/>
    <lineage>
        <taxon>Eukaryota</taxon>
        <taxon>Viridiplantae</taxon>
        <taxon>Streptophyta</taxon>
        <taxon>Embryophyta</taxon>
        <taxon>Tracheophyta</taxon>
        <taxon>Spermatophyta</taxon>
        <taxon>Magnoliopsida</taxon>
        <taxon>Magnoliidae</taxon>
        <taxon>Laurales</taxon>
        <taxon>Lauraceae</taxon>
        <taxon>Cinnamomum</taxon>
    </lineage>
</organism>